<dbReference type="OrthoDB" id="3598674at2759"/>
<dbReference type="Proteomes" id="UP000184330">
    <property type="component" value="Unassembled WGS sequence"/>
</dbReference>
<feature type="domain" description="Heterokaryon incompatibility" evidence="1">
    <location>
        <begin position="76"/>
        <end position="204"/>
    </location>
</feature>
<evidence type="ECO:0000313" key="3">
    <source>
        <dbReference type="Proteomes" id="UP000184330"/>
    </source>
</evidence>
<dbReference type="Pfam" id="PF06985">
    <property type="entry name" value="HET"/>
    <property type="match status" value="1"/>
</dbReference>
<dbReference type="STRING" id="576137.A0A1L7XKX1"/>
<accession>A0A1L7XKX1</accession>
<evidence type="ECO:0000259" key="1">
    <source>
        <dbReference type="Pfam" id="PF06985"/>
    </source>
</evidence>
<keyword evidence="3" id="KW-1185">Reference proteome</keyword>
<name>A0A1L7XKX1_9HELO</name>
<organism evidence="2 3">
    <name type="scientific">Phialocephala subalpina</name>
    <dbReference type="NCBI Taxonomy" id="576137"/>
    <lineage>
        <taxon>Eukaryota</taxon>
        <taxon>Fungi</taxon>
        <taxon>Dikarya</taxon>
        <taxon>Ascomycota</taxon>
        <taxon>Pezizomycotina</taxon>
        <taxon>Leotiomycetes</taxon>
        <taxon>Helotiales</taxon>
        <taxon>Mollisiaceae</taxon>
        <taxon>Phialocephala</taxon>
        <taxon>Phialocephala fortinii species complex</taxon>
    </lineage>
</organism>
<sequence>MESQENSLFVRPPLGSSIRWGELDEDGIPTTFEEGHRIRFLQILDAGQPVGHDGDEDEMIRCTMSVHDLEDVHYEYVAISYTWGPEAPTKTIEIDGRPFPVRYNCWYALWQMKLHNLHENFWIDSLCINQEDLEEKAKQISYMNTIYSNAAMVAACIGAPGPDMELLQDDETSFKEKLPTKDRWPCYRHLARRSYFSRIWTVQECISARKLNFFCGRGRISLESLQSKLEIPWRLGFPRGSFRTWWNS</sequence>
<dbReference type="PANTHER" id="PTHR24148">
    <property type="entry name" value="ANKYRIN REPEAT DOMAIN-CONTAINING PROTEIN 39 HOMOLOG-RELATED"/>
    <property type="match status" value="1"/>
</dbReference>
<reference evidence="2 3" key="1">
    <citation type="submission" date="2016-03" db="EMBL/GenBank/DDBJ databases">
        <authorList>
            <person name="Ploux O."/>
        </authorList>
    </citation>
    <scope>NUCLEOTIDE SEQUENCE [LARGE SCALE GENOMIC DNA]</scope>
    <source>
        <strain evidence="2 3">UAMH 11012</strain>
    </source>
</reference>
<dbReference type="PANTHER" id="PTHR24148:SF64">
    <property type="entry name" value="HETEROKARYON INCOMPATIBILITY DOMAIN-CONTAINING PROTEIN"/>
    <property type="match status" value="1"/>
</dbReference>
<evidence type="ECO:0000313" key="2">
    <source>
        <dbReference type="EMBL" id="CZR65663.1"/>
    </source>
</evidence>
<proteinExistence type="predicted"/>
<protein>
    <recommendedName>
        <fullName evidence="1">Heterokaryon incompatibility domain-containing protein</fullName>
    </recommendedName>
</protein>
<dbReference type="InterPro" id="IPR010730">
    <property type="entry name" value="HET"/>
</dbReference>
<gene>
    <name evidence="2" type="ORF">PAC_15563</name>
</gene>
<dbReference type="AlphaFoldDB" id="A0A1L7XKX1"/>
<dbReference type="EMBL" id="FJOG01000032">
    <property type="protein sequence ID" value="CZR65663.1"/>
    <property type="molecule type" value="Genomic_DNA"/>
</dbReference>
<dbReference type="InterPro" id="IPR052895">
    <property type="entry name" value="HetReg/Transcr_Mod"/>
</dbReference>